<evidence type="ECO:0000313" key="8">
    <source>
        <dbReference type="Proteomes" id="UP001042704"/>
    </source>
</evidence>
<organism evidence="7 8">
    <name type="scientific">Methanofollis aquaemaris</name>
    <dbReference type="NCBI Taxonomy" id="126734"/>
    <lineage>
        <taxon>Archaea</taxon>
        <taxon>Methanobacteriati</taxon>
        <taxon>Methanobacteriota</taxon>
        <taxon>Stenosarchaea group</taxon>
        <taxon>Methanomicrobia</taxon>
        <taxon>Methanomicrobiales</taxon>
        <taxon>Methanomicrobiaceae</taxon>
        <taxon>Methanofollis</taxon>
    </lineage>
</organism>
<evidence type="ECO:0000256" key="1">
    <source>
        <dbReference type="ARBA" id="ARBA00001917"/>
    </source>
</evidence>
<dbReference type="Pfam" id="PF03358">
    <property type="entry name" value="FMN_red"/>
    <property type="match status" value="1"/>
</dbReference>
<dbReference type="GO" id="GO:0016491">
    <property type="term" value="F:oxidoreductase activity"/>
    <property type="evidence" value="ECO:0007669"/>
    <property type="project" value="InterPro"/>
</dbReference>
<keyword evidence="3" id="KW-0285">Flavoprotein</keyword>
<proteinExistence type="inferred from homology"/>
<evidence type="ECO:0000256" key="4">
    <source>
        <dbReference type="ARBA" id="ARBA00022643"/>
    </source>
</evidence>
<evidence type="ECO:0000256" key="2">
    <source>
        <dbReference type="ARBA" id="ARBA00001966"/>
    </source>
</evidence>
<keyword evidence="8" id="KW-1185">Reference proteome</keyword>
<accession>A0A8A3S1Q0</accession>
<name>A0A8A3S1Q0_9EURY</name>
<keyword evidence="4" id="KW-0288">FMN</keyword>
<dbReference type="Proteomes" id="UP001042704">
    <property type="component" value="Chromosome"/>
</dbReference>
<gene>
    <name evidence="7" type="ORF">RJ40_02005</name>
</gene>
<comment type="cofactor">
    <cofactor evidence="1">
        <name>FMN</name>
        <dbReference type="ChEBI" id="CHEBI:58210"/>
    </cofactor>
</comment>
<reference evidence="7" key="2">
    <citation type="submission" date="2019-02" db="EMBL/GenBank/DDBJ databases">
        <authorList>
            <person name="Chen S.-C."/>
            <person name="Chien H.-H."/>
            <person name="Lai M.-C."/>
        </authorList>
    </citation>
    <scope>NUCLEOTIDE SEQUENCE</scope>
    <source>
        <strain evidence="7">N2F9704</strain>
    </source>
</reference>
<dbReference type="InterPro" id="IPR051796">
    <property type="entry name" value="ISF_SsuE-like"/>
</dbReference>
<comment type="cofactor">
    <cofactor evidence="2">
        <name>[4Fe-4S] cluster</name>
        <dbReference type="ChEBI" id="CHEBI:49883"/>
    </cofactor>
</comment>
<dbReference type="KEGG" id="maqe:RJ40_02005"/>
<dbReference type="EMBL" id="CP036172">
    <property type="protein sequence ID" value="QSZ66357.1"/>
    <property type="molecule type" value="Genomic_DNA"/>
</dbReference>
<comment type="similarity">
    <text evidence="5">Belongs to the SsuE family. Isf subfamily.</text>
</comment>
<protein>
    <submittedName>
        <fullName evidence="7">Flavodoxin family protein</fullName>
    </submittedName>
</protein>
<dbReference type="GeneID" id="76423093"/>
<reference evidence="7" key="1">
    <citation type="journal article" date="2001" name="Int. J. Syst. Evol. Microbiol.">
        <title>Methanofollis aquaemaris sp. nov., a methanogen isolated from an aquaculture fish pond.</title>
        <authorList>
            <person name="Lai M.C."/>
            <person name="Chen S.C."/>
        </authorList>
    </citation>
    <scope>NUCLEOTIDE SEQUENCE</scope>
    <source>
        <strain evidence="7">N2F9704</strain>
    </source>
</reference>
<dbReference type="InterPro" id="IPR005025">
    <property type="entry name" value="FMN_Rdtase-like_dom"/>
</dbReference>
<evidence type="ECO:0000259" key="6">
    <source>
        <dbReference type="Pfam" id="PF03358"/>
    </source>
</evidence>
<dbReference type="Gene3D" id="3.40.50.360">
    <property type="match status" value="1"/>
</dbReference>
<dbReference type="PANTHER" id="PTHR43278:SF2">
    <property type="entry name" value="IRON-SULFUR FLAVOPROTEIN"/>
    <property type="match status" value="1"/>
</dbReference>
<dbReference type="SUPFAM" id="SSF52218">
    <property type="entry name" value="Flavoproteins"/>
    <property type="match status" value="1"/>
</dbReference>
<dbReference type="InterPro" id="IPR029039">
    <property type="entry name" value="Flavoprotein-like_sf"/>
</dbReference>
<dbReference type="PANTHER" id="PTHR43278">
    <property type="entry name" value="NAD(P)H-DEPENDENT FMN-CONTAINING OXIDOREDUCTASE YWQN-RELATED"/>
    <property type="match status" value="1"/>
</dbReference>
<evidence type="ECO:0000313" key="7">
    <source>
        <dbReference type="EMBL" id="QSZ66357.1"/>
    </source>
</evidence>
<dbReference type="AlphaFoldDB" id="A0A8A3S1Q0"/>
<evidence type="ECO:0000256" key="3">
    <source>
        <dbReference type="ARBA" id="ARBA00022630"/>
    </source>
</evidence>
<evidence type="ECO:0000256" key="5">
    <source>
        <dbReference type="ARBA" id="ARBA00038292"/>
    </source>
</evidence>
<sequence>MSHPEPRKNVTLLMGSPRRNGSTHLLVQEAARALHDQGVATQEVFLDDLTIHDCRGCHGCKQEHNGRCVVQDDMQRVYRMMESSGGLVVAAPVYFGYVPAMTKAWLDRLVPYIGMDMSPTFPGSCPVSFIFVQNMPDPSLFEPALRSFTDAVAMSGLDVRECLVATDCEMGAKPPVTERPDLMERAYALGRDLIAMRPEAKNEF</sequence>
<dbReference type="RefSeq" id="WP_265581691.1">
    <property type="nucleotide sequence ID" value="NZ_CP036172.1"/>
</dbReference>
<feature type="domain" description="NADPH-dependent FMN reductase-like" evidence="6">
    <location>
        <begin position="10"/>
        <end position="110"/>
    </location>
</feature>